<name>A0AAX4HPC1_9BACT</name>
<dbReference type="Proteomes" id="UP001324634">
    <property type="component" value="Chromosome"/>
</dbReference>
<keyword evidence="1" id="KW-0732">Signal</keyword>
<accession>A0AAX4HPC1</accession>
<dbReference type="AlphaFoldDB" id="A0AAX4HPC1"/>
<feature type="chain" id="PRO_5043612654" evidence="1">
    <location>
        <begin position="18"/>
        <end position="260"/>
    </location>
</feature>
<dbReference type="KEGG" id="psti:SOO65_00185"/>
<dbReference type="RefSeq" id="WP_321395260.1">
    <property type="nucleotide sequence ID" value="NZ_CP139487.1"/>
</dbReference>
<feature type="signal peptide" evidence="1">
    <location>
        <begin position="1"/>
        <end position="17"/>
    </location>
</feature>
<dbReference type="EMBL" id="CP139487">
    <property type="protein sequence ID" value="WPU65166.1"/>
    <property type="molecule type" value="Genomic_DNA"/>
</dbReference>
<gene>
    <name evidence="2" type="ORF">SOO65_00185</name>
</gene>
<evidence type="ECO:0000256" key="1">
    <source>
        <dbReference type="SAM" id="SignalP"/>
    </source>
</evidence>
<protein>
    <submittedName>
        <fullName evidence="2">Uncharacterized protein</fullName>
    </submittedName>
</protein>
<reference evidence="2 3" key="1">
    <citation type="submission" date="2023-11" db="EMBL/GenBank/DDBJ databases">
        <title>Peredibacter starrii A3.12.</title>
        <authorList>
            <person name="Mitchell R.J."/>
        </authorList>
    </citation>
    <scope>NUCLEOTIDE SEQUENCE [LARGE SCALE GENOMIC DNA]</scope>
    <source>
        <strain evidence="2 3">A3.12</strain>
    </source>
</reference>
<proteinExistence type="predicted"/>
<evidence type="ECO:0000313" key="2">
    <source>
        <dbReference type="EMBL" id="WPU65166.1"/>
    </source>
</evidence>
<sequence>MRNLLVVLALTSSSVFAFEGGGSISGGTRGGGNSCGSDFAFIGKMVYQRILHNEYFKKNINLIALKDAITQTSVRETTQPITDAENVRYEAVNYPEEKIILVHQDYCNNRLAKPNAKLVFHEYLGIASPGLDAGFNISGKLFSETGLTDKNFQNLLETNGTDASVLNLRNKELVAKNLESNSVELEAKNGQFRLVVKCDIKRPELVYHKLSSGKVSYQSTFKFKSATQCQEVFGKALLSDKIDDLDLVLGLESYTVVSNK</sequence>
<organism evidence="2 3">
    <name type="scientific">Peredibacter starrii</name>
    <dbReference type="NCBI Taxonomy" id="28202"/>
    <lineage>
        <taxon>Bacteria</taxon>
        <taxon>Pseudomonadati</taxon>
        <taxon>Bdellovibrionota</taxon>
        <taxon>Bacteriovoracia</taxon>
        <taxon>Bacteriovoracales</taxon>
        <taxon>Bacteriovoracaceae</taxon>
        <taxon>Peredibacter</taxon>
    </lineage>
</organism>
<keyword evidence="3" id="KW-1185">Reference proteome</keyword>
<evidence type="ECO:0000313" key="3">
    <source>
        <dbReference type="Proteomes" id="UP001324634"/>
    </source>
</evidence>